<dbReference type="Proteomes" id="UP001597337">
    <property type="component" value="Unassembled WGS sequence"/>
</dbReference>
<accession>A0ABW4YCH1</accession>
<organism evidence="3 4">
    <name type="scientific">Thiorhodococcus fuscus</name>
    <dbReference type="NCBI Taxonomy" id="527200"/>
    <lineage>
        <taxon>Bacteria</taxon>
        <taxon>Pseudomonadati</taxon>
        <taxon>Pseudomonadota</taxon>
        <taxon>Gammaproteobacteria</taxon>
        <taxon>Chromatiales</taxon>
        <taxon>Chromatiaceae</taxon>
        <taxon>Thiorhodococcus</taxon>
    </lineage>
</organism>
<name>A0ABW4YCH1_9GAMM</name>
<evidence type="ECO:0000256" key="2">
    <source>
        <dbReference type="SAM" id="Phobius"/>
    </source>
</evidence>
<feature type="transmembrane region" description="Helical" evidence="2">
    <location>
        <begin position="22"/>
        <end position="44"/>
    </location>
</feature>
<reference evidence="4" key="1">
    <citation type="journal article" date="2019" name="Int. J. Syst. Evol. Microbiol.">
        <title>The Global Catalogue of Microorganisms (GCM) 10K type strain sequencing project: providing services to taxonomists for standard genome sequencing and annotation.</title>
        <authorList>
            <consortium name="The Broad Institute Genomics Platform"/>
            <consortium name="The Broad Institute Genome Sequencing Center for Infectious Disease"/>
            <person name="Wu L."/>
            <person name="Ma J."/>
        </authorList>
    </citation>
    <scope>NUCLEOTIDE SEQUENCE [LARGE SCALE GENOMIC DNA]</scope>
    <source>
        <strain evidence="4">KACC 12597</strain>
    </source>
</reference>
<keyword evidence="4" id="KW-1185">Reference proteome</keyword>
<dbReference type="InterPro" id="IPR050445">
    <property type="entry name" value="Bact_polysacc_biosynth/exp"/>
</dbReference>
<dbReference type="EMBL" id="JBHUHX010000047">
    <property type="protein sequence ID" value="MFD2113338.1"/>
    <property type="molecule type" value="Genomic_DNA"/>
</dbReference>
<dbReference type="Gene3D" id="1.10.287.1490">
    <property type="match status" value="1"/>
</dbReference>
<comment type="caution">
    <text evidence="3">The sequence shown here is derived from an EMBL/GenBank/DDBJ whole genome shotgun (WGS) entry which is preliminary data.</text>
</comment>
<gene>
    <name evidence="3" type="ORF">ACFSJC_15920</name>
</gene>
<protein>
    <submittedName>
        <fullName evidence="3">GumC family protein</fullName>
    </submittedName>
</protein>
<dbReference type="RefSeq" id="WP_386028117.1">
    <property type="nucleotide sequence ID" value="NZ_JBHUHX010000047.1"/>
</dbReference>
<dbReference type="SUPFAM" id="SSF58100">
    <property type="entry name" value="Bacterial hemolysins"/>
    <property type="match status" value="1"/>
</dbReference>
<evidence type="ECO:0000256" key="1">
    <source>
        <dbReference type="SAM" id="Coils"/>
    </source>
</evidence>
<evidence type="ECO:0000313" key="3">
    <source>
        <dbReference type="EMBL" id="MFD2113338.1"/>
    </source>
</evidence>
<keyword evidence="2" id="KW-0812">Transmembrane</keyword>
<dbReference type="PANTHER" id="PTHR32309">
    <property type="entry name" value="TYROSINE-PROTEIN KINASE"/>
    <property type="match status" value="1"/>
</dbReference>
<feature type="coiled-coil region" evidence="1">
    <location>
        <begin position="187"/>
        <end position="243"/>
    </location>
</feature>
<proteinExistence type="predicted"/>
<feature type="transmembrane region" description="Helical" evidence="2">
    <location>
        <begin position="538"/>
        <end position="560"/>
    </location>
</feature>
<keyword evidence="2" id="KW-1133">Transmembrane helix</keyword>
<evidence type="ECO:0000313" key="4">
    <source>
        <dbReference type="Proteomes" id="UP001597337"/>
    </source>
</evidence>
<feature type="transmembrane region" description="Helical" evidence="2">
    <location>
        <begin position="476"/>
        <end position="496"/>
    </location>
</feature>
<dbReference type="PANTHER" id="PTHR32309:SF13">
    <property type="entry name" value="FERRIC ENTEROBACTIN TRANSPORT PROTEIN FEPE"/>
    <property type="match status" value="1"/>
</dbReference>
<keyword evidence="2" id="KW-0472">Membrane</keyword>
<feature type="coiled-coil region" evidence="1">
    <location>
        <begin position="381"/>
        <end position="446"/>
    </location>
</feature>
<dbReference type="SUPFAM" id="SSF57997">
    <property type="entry name" value="Tropomyosin"/>
    <property type="match status" value="1"/>
</dbReference>
<keyword evidence="1" id="KW-0175">Coiled coil</keyword>
<sequence>MDEQLLTLEDYLAILRRRKWQLIVPMLLLSVIAVLAALLIPATYRSSATILIERQEIPDDLVRTTVTGYADQRIQVISQRVMTTANLSKLIERYNLYPEIRAKESINMAVDEMRERVKLDMISADVMDPRSGRPQEATIAFSLAFEDASPTVAQKVTSELVSLFLSENLERRTAAANEATSFLKAEADRLGQQISTLEARLADFKEKNGDNLPELMSLNRELMMRTEERLRDNAQSKRTLEQQAIYLESELAQLSPTVAGSGGASLEGYLEQLQAQYVRIKEKYSPEHPDRIQMEREIASLQQMAGDSGAAPIEARLADLKTELASLRKRYSDDHPDVVALRRSIDSTQSQLAKSRKAARNGDTLAAASNNPAYVQLLAKLDSTRIEIDSLTKAHAQLEQQLAQYEERIKAAPKIEQEYRALTRDYENASRKYQEVREKSLQAELAQALERDRKGERFSLIEPPLVPEKPFKPNRLAIMVLGFVLSIAGGIGNLALREGLDKGLHGPRAIQSVTKIPVLALIPRIDTEQDRERRKRHLIYVIGSSFAALVFGALLFHLLVMPLDVLWFTLMRRLDILMLSESTTLGAVLWNV</sequence>